<evidence type="ECO:0000256" key="1">
    <source>
        <dbReference type="SAM" id="MobiDB-lite"/>
    </source>
</evidence>
<sequence>PNHRTITQYDSKVLPKKISNLKKAKLEGSKFYINLLSDNDESEKIETENTEVPKIVVTQDDESAVENVSIDPSKKSESLPRSFQLNESTSSSSSNNGASGSNLCLG</sequence>
<name>A0A1B6EU86_9HEMI</name>
<dbReference type="AlphaFoldDB" id="A0A1B6EU86"/>
<feature type="compositionally biased region" description="Low complexity" evidence="1">
    <location>
        <begin position="86"/>
        <end position="106"/>
    </location>
</feature>
<evidence type="ECO:0000313" key="2">
    <source>
        <dbReference type="EMBL" id="JAS41526.1"/>
    </source>
</evidence>
<proteinExistence type="predicted"/>
<feature type="region of interest" description="Disordered" evidence="1">
    <location>
        <begin position="57"/>
        <end position="106"/>
    </location>
</feature>
<dbReference type="EMBL" id="GECZ01028243">
    <property type="protein sequence ID" value="JAS41526.1"/>
    <property type="molecule type" value="Transcribed_RNA"/>
</dbReference>
<protein>
    <submittedName>
        <fullName evidence="2">Uncharacterized protein</fullName>
    </submittedName>
</protein>
<gene>
    <name evidence="2" type="ORF">g.50219</name>
</gene>
<feature type="non-terminal residue" evidence="2">
    <location>
        <position position="106"/>
    </location>
</feature>
<reference evidence="2" key="1">
    <citation type="submission" date="2015-11" db="EMBL/GenBank/DDBJ databases">
        <title>De novo transcriptome assembly of four potential Pierce s Disease insect vectors from Arizona vineyards.</title>
        <authorList>
            <person name="Tassone E.E."/>
        </authorList>
    </citation>
    <scope>NUCLEOTIDE SEQUENCE</scope>
</reference>
<feature type="non-terminal residue" evidence="2">
    <location>
        <position position="1"/>
    </location>
</feature>
<accession>A0A1B6EU86</accession>
<organism evidence="2">
    <name type="scientific">Cuerna arida</name>
    <dbReference type="NCBI Taxonomy" id="1464854"/>
    <lineage>
        <taxon>Eukaryota</taxon>
        <taxon>Metazoa</taxon>
        <taxon>Ecdysozoa</taxon>
        <taxon>Arthropoda</taxon>
        <taxon>Hexapoda</taxon>
        <taxon>Insecta</taxon>
        <taxon>Pterygota</taxon>
        <taxon>Neoptera</taxon>
        <taxon>Paraneoptera</taxon>
        <taxon>Hemiptera</taxon>
        <taxon>Auchenorrhyncha</taxon>
        <taxon>Membracoidea</taxon>
        <taxon>Cicadellidae</taxon>
        <taxon>Cicadellinae</taxon>
        <taxon>Proconiini</taxon>
        <taxon>Cuerna</taxon>
    </lineage>
</organism>